<dbReference type="GO" id="GO:0006351">
    <property type="term" value="P:DNA-templated transcription"/>
    <property type="evidence" value="ECO:0007669"/>
    <property type="project" value="InterPro"/>
</dbReference>
<reference evidence="7" key="1">
    <citation type="journal article" date="2014" name="Front. Microbiol.">
        <title>High frequency of phylogenetically diverse reductive dehalogenase-homologous genes in deep subseafloor sedimentary metagenomes.</title>
        <authorList>
            <person name="Kawai M."/>
            <person name="Futagami T."/>
            <person name="Toyoda A."/>
            <person name="Takaki Y."/>
            <person name="Nishi S."/>
            <person name="Hori S."/>
            <person name="Arai W."/>
            <person name="Tsubouchi T."/>
            <person name="Morono Y."/>
            <person name="Uchiyama I."/>
            <person name="Ito T."/>
            <person name="Fujiyama A."/>
            <person name="Inagaki F."/>
            <person name="Takami H."/>
        </authorList>
    </citation>
    <scope>NUCLEOTIDE SEQUENCE</scope>
    <source>
        <strain evidence="7">Expedition CK06-06</strain>
    </source>
</reference>
<dbReference type="GO" id="GO:0000428">
    <property type="term" value="C:DNA-directed RNA polymerase complex"/>
    <property type="evidence" value="ECO:0007669"/>
    <property type="project" value="UniProtKB-KW"/>
</dbReference>
<organism evidence="7">
    <name type="scientific">marine sediment metagenome</name>
    <dbReference type="NCBI Taxonomy" id="412755"/>
    <lineage>
        <taxon>unclassified sequences</taxon>
        <taxon>metagenomes</taxon>
        <taxon>ecological metagenomes</taxon>
    </lineage>
</organism>
<name>X1ATW2_9ZZZZ</name>
<dbReference type="InterPro" id="IPR044893">
    <property type="entry name" value="RNA_pol_Rpb1_clamp_domain"/>
</dbReference>
<keyword evidence="5" id="KW-0804">Transcription</keyword>
<dbReference type="Gene3D" id="4.10.860.120">
    <property type="entry name" value="RNA polymerase II, clamp domain"/>
    <property type="match status" value="1"/>
</dbReference>
<dbReference type="Pfam" id="PF04997">
    <property type="entry name" value="RNA_pol_Rpb1_1"/>
    <property type="match status" value="1"/>
</dbReference>
<sequence length="67" mass="8108">MWKMSDIDKIRIRLASPEEMRGWSYGEVRKTDTINYRTFRPERGGLFCERIFGPTKSYECYCGKYRK</sequence>
<evidence type="ECO:0000256" key="1">
    <source>
        <dbReference type="ARBA" id="ARBA00012418"/>
    </source>
</evidence>
<dbReference type="InterPro" id="IPR007080">
    <property type="entry name" value="RNA_pol_Rpb1_1"/>
</dbReference>
<protein>
    <recommendedName>
        <fullName evidence="1">DNA-directed RNA polymerase</fullName>
        <ecNumber evidence="1">2.7.7.6</ecNumber>
    </recommendedName>
</protein>
<evidence type="ECO:0000256" key="2">
    <source>
        <dbReference type="ARBA" id="ARBA00022478"/>
    </source>
</evidence>
<feature type="domain" description="RNA polymerase Rpb1" evidence="6">
    <location>
        <begin position="6"/>
        <end position="66"/>
    </location>
</feature>
<keyword evidence="2" id="KW-0240">DNA-directed RNA polymerase</keyword>
<dbReference type="SUPFAM" id="SSF64484">
    <property type="entry name" value="beta and beta-prime subunits of DNA dependent RNA-polymerase"/>
    <property type="match status" value="1"/>
</dbReference>
<evidence type="ECO:0000259" key="6">
    <source>
        <dbReference type="Pfam" id="PF04997"/>
    </source>
</evidence>
<dbReference type="GO" id="GO:0003677">
    <property type="term" value="F:DNA binding"/>
    <property type="evidence" value="ECO:0007669"/>
    <property type="project" value="InterPro"/>
</dbReference>
<evidence type="ECO:0000256" key="3">
    <source>
        <dbReference type="ARBA" id="ARBA00022679"/>
    </source>
</evidence>
<evidence type="ECO:0000313" key="7">
    <source>
        <dbReference type="EMBL" id="GAG75723.1"/>
    </source>
</evidence>
<proteinExistence type="predicted"/>
<comment type="caution">
    <text evidence="7">The sequence shown here is derived from an EMBL/GenBank/DDBJ whole genome shotgun (WGS) entry which is preliminary data.</text>
</comment>
<accession>X1ATW2</accession>
<gene>
    <name evidence="7" type="ORF">S01H4_34983</name>
</gene>
<keyword evidence="4" id="KW-0548">Nucleotidyltransferase</keyword>
<dbReference type="EMBL" id="BART01018547">
    <property type="protein sequence ID" value="GAG75723.1"/>
    <property type="molecule type" value="Genomic_DNA"/>
</dbReference>
<evidence type="ECO:0000256" key="4">
    <source>
        <dbReference type="ARBA" id="ARBA00022695"/>
    </source>
</evidence>
<evidence type="ECO:0000256" key="5">
    <source>
        <dbReference type="ARBA" id="ARBA00023163"/>
    </source>
</evidence>
<dbReference type="AlphaFoldDB" id="X1ATW2"/>
<keyword evidence="3" id="KW-0808">Transferase</keyword>
<dbReference type="EC" id="2.7.7.6" evidence="1"/>
<dbReference type="GO" id="GO:0003899">
    <property type="term" value="F:DNA-directed RNA polymerase activity"/>
    <property type="evidence" value="ECO:0007669"/>
    <property type="project" value="UniProtKB-EC"/>
</dbReference>